<dbReference type="NCBIfam" id="TIGR02504">
    <property type="entry name" value="NrdJ_Z"/>
    <property type="match status" value="1"/>
</dbReference>
<keyword evidence="8 13" id="KW-0560">Oxidoreductase</keyword>
<dbReference type="EC" id="1.17.4.1" evidence="3 13"/>
<keyword evidence="19" id="KW-1185">Reference proteome</keyword>
<dbReference type="SUPFAM" id="SSF51998">
    <property type="entry name" value="PFL-like glycyl radical enzymes"/>
    <property type="match status" value="1"/>
</dbReference>
<dbReference type="Pfam" id="PF02867">
    <property type="entry name" value="Ribonuc_red_lgC"/>
    <property type="match status" value="1"/>
</dbReference>
<evidence type="ECO:0000313" key="18">
    <source>
        <dbReference type="EMBL" id="OVE83216.1"/>
    </source>
</evidence>
<evidence type="ECO:0000259" key="15">
    <source>
        <dbReference type="Pfam" id="PF00317"/>
    </source>
</evidence>
<evidence type="ECO:0000256" key="4">
    <source>
        <dbReference type="ARBA" id="ARBA00014409"/>
    </source>
</evidence>
<accession>A0A202E4J7</accession>
<dbReference type="AlphaFoldDB" id="A0A202E4J7"/>
<comment type="function">
    <text evidence="11 13">Catalyzes the reduction of ribonucleotides to deoxyribonucleotides. May function to provide a pool of deoxyribonucleotide precursors for DNA repair during oxygen limitation and/or for immediate growth after restoration of oxygen.</text>
</comment>
<dbReference type="GO" id="GO:0009263">
    <property type="term" value="P:deoxyribonucleotide biosynthetic process"/>
    <property type="evidence" value="ECO:0007669"/>
    <property type="project" value="InterPro"/>
</dbReference>
<name>A0A202E4J7_9EURY</name>
<dbReference type="Gene3D" id="3.20.70.20">
    <property type="match status" value="1"/>
</dbReference>
<gene>
    <name evidence="18" type="ORF">B2G88_17585</name>
</gene>
<evidence type="ECO:0000256" key="11">
    <source>
        <dbReference type="ARBA" id="ARBA00025437"/>
    </source>
</evidence>
<evidence type="ECO:0000256" key="10">
    <source>
        <dbReference type="ARBA" id="ARBA00023285"/>
    </source>
</evidence>
<dbReference type="InterPro" id="IPR000788">
    <property type="entry name" value="RNR_lg_C"/>
</dbReference>
<feature type="compositionally biased region" description="Acidic residues" evidence="14">
    <location>
        <begin position="968"/>
        <end position="978"/>
    </location>
</feature>
<evidence type="ECO:0000256" key="13">
    <source>
        <dbReference type="RuleBase" id="RU364064"/>
    </source>
</evidence>
<dbReference type="GO" id="GO:0031419">
    <property type="term" value="F:cobalamin binding"/>
    <property type="evidence" value="ECO:0007669"/>
    <property type="project" value="UniProtKB-KW"/>
</dbReference>
<evidence type="ECO:0000256" key="8">
    <source>
        <dbReference type="ARBA" id="ARBA00023002"/>
    </source>
</evidence>
<evidence type="ECO:0000256" key="6">
    <source>
        <dbReference type="ARBA" id="ARBA00022634"/>
    </source>
</evidence>
<comment type="cofactor">
    <cofactor evidence="1 13">
        <name>adenosylcob(III)alamin</name>
        <dbReference type="ChEBI" id="CHEBI:18408"/>
    </cofactor>
</comment>
<feature type="domain" description="Ribonucleotide reductase large subunit N-terminal" evidence="15">
    <location>
        <begin position="31"/>
        <end position="171"/>
    </location>
</feature>
<keyword evidence="10 13" id="KW-0170">Cobalt</keyword>
<feature type="region of interest" description="Disordered" evidence="14">
    <location>
        <begin position="967"/>
        <end position="1006"/>
    </location>
</feature>
<feature type="domain" description="Ribonucleotide reductase large subunit C-terminal" evidence="16">
    <location>
        <begin position="175"/>
        <end position="772"/>
    </location>
</feature>
<keyword evidence="7 13" id="KW-0547">Nucleotide-binding</keyword>
<comment type="caution">
    <text evidence="18">The sequence shown here is derived from an EMBL/GenBank/DDBJ whole genome shotgun (WGS) entry which is preliminary data.</text>
</comment>
<evidence type="ECO:0000256" key="1">
    <source>
        <dbReference type="ARBA" id="ARBA00001922"/>
    </source>
</evidence>
<feature type="domain" description="TSCPD" evidence="17">
    <location>
        <begin position="848"/>
        <end position="952"/>
    </location>
</feature>
<dbReference type="Pfam" id="PF00317">
    <property type="entry name" value="Ribonuc_red_lgN"/>
    <property type="match status" value="1"/>
</dbReference>
<dbReference type="GO" id="GO:0004748">
    <property type="term" value="F:ribonucleoside-diphosphate reductase activity, thioredoxin disulfide as acceptor"/>
    <property type="evidence" value="ECO:0007669"/>
    <property type="project" value="UniProtKB-EC"/>
</dbReference>
<dbReference type="EMBL" id="MWPH01000004">
    <property type="protein sequence ID" value="OVE83216.1"/>
    <property type="molecule type" value="Genomic_DNA"/>
</dbReference>
<evidence type="ECO:0000256" key="12">
    <source>
        <dbReference type="ARBA" id="ARBA00047754"/>
    </source>
</evidence>
<organism evidence="18 19">
    <name type="scientific">Natronolimnobius baerhuensis</name>
    <dbReference type="NCBI Taxonomy" id="253108"/>
    <lineage>
        <taxon>Archaea</taxon>
        <taxon>Methanobacteriati</taxon>
        <taxon>Methanobacteriota</taxon>
        <taxon>Stenosarchaea group</taxon>
        <taxon>Halobacteria</taxon>
        <taxon>Halobacteriales</taxon>
        <taxon>Natrialbaceae</taxon>
        <taxon>Natronolimnobius</taxon>
    </lineage>
</organism>
<keyword evidence="5 13" id="KW-0846">Cobalamin</keyword>
<evidence type="ECO:0000256" key="3">
    <source>
        <dbReference type="ARBA" id="ARBA00012274"/>
    </source>
</evidence>
<evidence type="ECO:0000256" key="7">
    <source>
        <dbReference type="ARBA" id="ARBA00022741"/>
    </source>
</evidence>
<evidence type="ECO:0000259" key="16">
    <source>
        <dbReference type="Pfam" id="PF02867"/>
    </source>
</evidence>
<dbReference type="RefSeq" id="WP_087715532.1">
    <property type="nucleotide sequence ID" value="NZ_MWPH01000004.1"/>
</dbReference>
<dbReference type="OrthoDB" id="6188at2157"/>
<keyword evidence="6 13" id="KW-0237">DNA synthesis</keyword>
<feature type="compositionally biased region" description="Low complexity" evidence="14">
    <location>
        <begin position="979"/>
        <end position="995"/>
    </location>
</feature>
<reference evidence="18 19" key="1">
    <citation type="submission" date="2017-02" db="EMBL/GenBank/DDBJ databases">
        <title>Natronthermophilus aegyptiacus gen. nov.,sp. nov., an aerobic, extremely halophilic alkalithermophilic archaeon isolated from the athalassohaline Wadi An Natrun, Egypt.</title>
        <authorList>
            <person name="Zhao B."/>
        </authorList>
    </citation>
    <scope>NUCLEOTIDE SEQUENCE [LARGE SCALE GENOMIC DNA]</scope>
    <source>
        <strain evidence="18 19">CGMCC 1.3597</strain>
    </source>
</reference>
<keyword evidence="9" id="KW-1015">Disulfide bond</keyword>
<evidence type="ECO:0000313" key="19">
    <source>
        <dbReference type="Proteomes" id="UP000196084"/>
    </source>
</evidence>
<dbReference type="PANTHER" id="PTHR43371">
    <property type="entry name" value="VITAMIN B12-DEPENDENT RIBONUCLEOTIDE REDUCTASE"/>
    <property type="match status" value="1"/>
</dbReference>
<comment type="catalytic activity">
    <reaction evidence="12 13">
        <text>a 2'-deoxyribonucleoside 5'-diphosphate + [thioredoxin]-disulfide + H2O = a ribonucleoside 5'-diphosphate + [thioredoxin]-dithiol</text>
        <dbReference type="Rhea" id="RHEA:23252"/>
        <dbReference type="Rhea" id="RHEA-COMP:10698"/>
        <dbReference type="Rhea" id="RHEA-COMP:10700"/>
        <dbReference type="ChEBI" id="CHEBI:15377"/>
        <dbReference type="ChEBI" id="CHEBI:29950"/>
        <dbReference type="ChEBI" id="CHEBI:50058"/>
        <dbReference type="ChEBI" id="CHEBI:57930"/>
        <dbReference type="ChEBI" id="CHEBI:73316"/>
        <dbReference type="EC" id="1.17.4.1"/>
    </reaction>
</comment>
<dbReference type="InterPro" id="IPR013509">
    <property type="entry name" value="RNR_lsu_N"/>
</dbReference>
<dbReference type="InterPro" id="IPR013344">
    <property type="entry name" value="RNR_NrdJ/NrdZ"/>
</dbReference>
<protein>
    <recommendedName>
        <fullName evidence="4 13">Vitamin B12-dependent ribonucleotide reductase</fullName>
        <ecNumber evidence="3 13">1.17.4.1</ecNumber>
    </recommendedName>
</protein>
<dbReference type="GO" id="GO:0005524">
    <property type="term" value="F:ATP binding"/>
    <property type="evidence" value="ECO:0007669"/>
    <property type="project" value="InterPro"/>
</dbReference>
<comment type="similarity">
    <text evidence="2 13">Belongs to the ribonucleoside diphosphate reductase class-2 family.</text>
</comment>
<evidence type="ECO:0000256" key="9">
    <source>
        <dbReference type="ARBA" id="ARBA00023157"/>
    </source>
</evidence>
<dbReference type="GO" id="GO:0071897">
    <property type="term" value="P:DNA biosynthetic process"/>
    <property type="evidence" value="ECO:0007669"/>
    <property type="project" value="UniProtKB-KW"/>
</dbReference>
<evidence type="ECO:0000256" key="5">
    <source>
        <dbReference type="ARBA" id="ARBA00022628"/>
    </source>
</evidence>
<dbReference type="CDD" id="cd02888">
    <property type="entry name" value="RNR_II_dimer"/>
    <property type="match status" value="1"/>
</dbReference>
<dbReference type="Pfam" id="PF12637">
    <property type="entry name" value="TSCPD"/>
    <property type="match status" value="1"/>
</dbReference>
<evidence type="ECO:0000256" key="14">
    <source>
        <dbReference type="SAM" id="MobiDB-lite"/>
    </source>
</evidence>
<dbReference type="InterPro" id="IPR050862">
    <property type="entry name" value="RdRp_reductase_class-2"/>
</dbReference>
<dbReference type="InterPro" id="IPR024434">
    <property type="entry name" value="TSCPD_dom"/>
</dbReference>
<evidence type="ECO:0000259" key="17">
    <source>
        <dbReference type="Pfam" id="PF12637"/>
    </source>
</evidence>
<evidence type="ECO:0000256" key="2">
    <source>
        <dbReference type="ARBA" id="ARBA00007405"/>
    </source>
</evidence>
<dbReference type="Proteomes" id="UP000196084">
    <property type="component" value="Unassembled WGS sequence"/>
</dbReference>
<dbReference type="PANTHER" id="PTHR43371:SF1">
    <property type="entry name" value="RIBONUCLEOSIDE-DIPHOSPHATE REDUCTASE"/>
    <property type="match status" value="1"/>
</dbReference>
<proteinExistence type="inferred from homology"/>
<dbReference type="PRINTS" id="PR01183">
    <property type="entry name" value="RIBORDTASEM1"/>
</dbReference>
<sequence>MSKHDLSAEDLTLPIKRTDGDTLEERMTDNAYHNILPARYLRKDATGDLIEEQEDLFDRVGKNIALAEAVYEAEKQDLEVTVTPDQLKPDHPRRDELAAEVFGEGTTADDDVETVLTEHNVNKFAYETVVPELPDTVRDHVEDVAETFTEGMSELSFMPNSPTLMNAGDELQQLSACFVMSPDDDLSDIHETAKKAAEVFQSGGGVGYGFWQLRPFGDAVGSTGGIASGPITFMRTYDQLCETIAQGGTRRGAQMGIMRVSHPDVIEFIHAKNKDVSLAHTLRLNDPDDYTYTSFSEALEESRSLIDEDGRVPKHLRNAVEGHLSNFNISVGVTDAFMEAVQNGEEFTFTNPRTEEPHIATEETKEMYSRYDLGEHVEVGEPLSIPAELIFERIVEGAHENGEPGVIYLERVNKQHSFDVEAEPDHRILATNPCGEQPLEENEACNLGHINLSTLADQGAPDWRVWSEEHADEYDTFEDAVDAFLEEAIDYAEFDERIEYGTRFLENVVTMSDFPVEEIEQTVRDMRKIGLGIMGLAQLYIQLGIKYGSDEGNEVARQLMTHINHGAKAKSHELATERGSFADWDESKYANPTEYREWFEHQTGEDADDWEGGFPIRNHNVTTIAPTGTTSMVGNTTGGCEPIYNVAYYKNVTDDVQGDEMLVEFDDYFLRTLEDNDIDVDAVKEEAQEQMATNQFDGVEGLSTVPDAIGELFVITSDLSAKQHAAVQCAAQAGVDSAISKTVNAPNDSTLEDAKEVFEWVYENGGKGVTYYRDGTRSKQVLTTRADNADFADETEAAETLVEQIDDIFGGLEQFLESDEVRDVLEEDVGGLLDNDQVMVDFTEKRERPDALQGVSQRIDTGYGKVYVTINEDPETGQPFELFANIGHSGGFTNSFTEALAKVISTSLRSGVDPEEIVDELCGTRSPKVAWDKGEQIQSIPDAIGTAMRRYLDNEIDKPYPTQQTLEDAADASTEADFDGPQTDGGAAAAQGGANADDDATQDLIDAGESPECPDCGSLSLYFSEGCKTCESCGWSEC</sequence>